<evidence type="ECO:0000259" key="2">
    <source>
        <dbReference type="Pfam" id="PF23281"/>
    </source>
</evidence>
<dbReference type="Pfam" id="PF23281">
    <property type="entry name" value="DAAF9_N"/>
    <property type="match status" value="1"/>
</dbReference>
<organism evidence="4 5">
    <name type="scientific">Eptatretus burgeri</name>
    <name type="common">Inshore hagfish</name>
    <dbReference type="NCBI Taxonomy" id="7764"/>
    <lineage>
        <taxon>Eukaryota</taxon>
        <taxon>Metazoa</taxon>
        <taxon>Chordata</taxon>
        <taxon>Craniata</taxon>
        <taxon>Vertebrata</taxon>
        <taxon>Cyclostomata</taxon>
        <taxon>Myxini</taxon>
        <taxon>Myxiniformes</taxon>
        <taxon>Myxinidae</taxon>
        <taxon>Eptatretinae</taxon>
        <taxon>Eptatretus</taxon>
    </lineage>
</organism>
<proteinExistence type="predicted"/>
<dbReference type="InterPro" id="IPR058844">
    <property type="entry name" value="PB_DAAF9"/>
</dbReference>
<accession>A0A8C4QN82</accession>
<dbReference type="PANTHER" id="PTHR33664:SF1">
    <property type="entry name" value="DYNEIN AXONEMAL ASSEMBLY FACTOR 9"/>
    <property type="match status" value="1"/>
</dbReference>
<reference evidence="4" key="1">
    <citation type="submission" date="2025-08" db="UniProtKB">
        <authorList>
            <consortium name="Ensembl"/>
        </authorList>
    </citation>
    <scope>IDENTIFICATION</scope>
</reference>
<reference evidence="4" key="2">
    <citation type="submission" date="2025-09" db="UniProtKB">
        <authorList>
            <consortium name="Ensembl"/>
        </authorList>
    </citation>
    <scope>IDENTIFICATION</scope>
</reference>
<evidence type="ECO:0000256" key="1">
    <source>
        <dbReference type="SAM" id="MobiDB-lite"/>
    </source>
</evidence>
<dbReference type="PANTHER" id="PTHR33664">
    <property type="entry name" value="RCG26366"/>
    <property type="match status" value="1"/>
</dbReference>
<feature type="compositionally biased region" description="Polar residues" evidence="1">
    <location>
        <begin position="1"/>
        <end position="10"/>
    </location>
</feature>
<sequence>MTGPSHSTCPSLEHVLGDESPGVSSTRLCRLQALLKKTGTDGLLCVLGIDSRCSKGSTELANYLLLGFYDRSRSMSCPRGISEETLEDVMILVKVDSVHIYCNPINYKVLLPTIVSWRNLRVHCMNNDEYEDQEAAAEEFKIRSFVEMVHLCRTIGVPSGTNGPSQVCDSLVVERWPIIQAFALEAIGAGRGFFTMNHMVVDLNANLHQVYNQMDPVSLKVYITQSLKCFEHQWRNVFSLMNLESSTTARDASPLDIGEPFRTYFHHGR</sequence>
<dbReference type="AlphaFoldDB" id="A0A8C4QN82"/>
<feature type="domain" description="DAAF9 N-terminal" evidence="2">
    <location>
        <begin position="20"/>
        <end position="212"/>
    </location>
</feature>
<dbReference type="InterPro" id="IPR040342">
    <property type="entry name" value="DNAAF9"/>
</dbReference>
<dbReference type="Proteomes" id="UP000694388">
    <property type="component" value="Unplaced"/>
</dbReference>
<dbReference type="Ensembl" id="ENSEBUT00000018441.1">
    <property type="protein sequence ID" value="ENSEBUP00000017866.1"/>
    <property type="gene ID" value="ENSEBUG00000011168.1"/>
</dbReference>
<evidence type="ECO:0000313" key="4">
    <source>
        <dbReference type="Ensembl" id="ENSEBUP00000017866.1"/>
    </source>
</evidence>
<feature type="region of interest" description="Disordered" evidence="1">
    <location>
        <begin position="1"/>
        <end position="23"/>
    </location>
</feature>
<name>A0A8C4QN82_EPTBU</name>
<dbReference type="InterPro" id="IPR056498">
    <property type="entry name" value="DAAF9_N"/>
</dbReference>
<evidence type="ECO:0000313" key="5">
    <source>
        <dbReference type="Proteomes" id="UP000694388"/>
    </source>
</evidence>
<feature type="domain" description="DAAF9 pita-bread-like" evidence="3">
    <location>
        <begin position="215"/>
        <end position="268"/>
    </location>
</feature>
<dbReference type="GeneTree" id="ENSGT00940000165600"/>
<protein>
    <submittedName>
        <fullName evidence="4">Uncharacterized protein</fullName>
    </submittedName>
</protein>
<evidence type="ECO:0000259" key="3">
    <source>
        <dbReference type="Pfam" id="PF25203"/>
    </source>
</evidence>
<dbReference type="Pfam" id="PF25203">
    <property type="entry name" value="PB_DAAF9"/>
    <property type="match status" value="1"/>
</dbReference>
<dbReference type="OMA" id="MEGLMEN"/>
<keyword evidence="5" id="KW-1185">Reference proteome</keyword>